<proteinExistence type="predicted"/>
<protein>
    <submittedName>
        <fullName evidence="1">Uncharacterized protein</fullName>
    </submittedName>
</protein>
<evidence type="ECO:0000313" key="1">
    <source>
        <dbReference type="EMBL" id="MBX53968.1"/>
    </source>
</evidence>
<accession>A0A2P2PGS9</accession>
<reference evidence="1" key="1">
    <citation type="submission" date="2018-02" db="EMBL/GenBank/DDBJ databases">
        <title>Rhizophora mucronata_Transcriptome.</title>
        <authorList>
            <person name="Meera S.P."/>
            <person name="Sreeshan A."/>
            <person name="Augustine A."/>
        </authorList>
    </citation>
    <scope>NUCLEOTIDE SEQUENCE</scope>
    <source>
        <tissue evidence="1">Leaf</tissue>
    </source>
</reference>
<dbReference type="AlphaFoldDB" id="A0A2P2PGS9"/>
<dbReference type="EMBL" id="GGEC01073484">
    <property type="protein sequence ID" value="MBX53968.1"/>
    <property type="molecule type" value="Transcribed_RNA"/>
</dbReference>
<sequence length="24" mass="2797">MTKTHSNKRTLLNLIGDERLVDQN</sequence>
<name>A0A2P2PGS9_RHIMU</name>
<organism evidence="1">
    <name type="scientific">Rhizophora mucronata</name>
    <name type="common">Asiatic mangrove</name>
    <dbReference type="NCBI Taxonomy" id="61149"/>
    <lineage>
        <taxon>Eukaryota</taxon>
        <taxon>Viridiplantae</taxon>
        <taxon>Streptophyta</taxon>
        <taxon>Embryophyta</taxon>
        <taxon>Tracheophyta</taxon>
        <taxon>Spermatophyta</taxon>
        <taxon>Magnoliopsida</taxon>
        <taxon>eudicotyledons</taxon>
        <taxon>Gunneridae</taxon>
        <taxon>Pentapetalae</taxon>
        <taxon>rosids</taxon>
        <taxon>fabids</taxon>
        <taxon>Malpighiales</taxon>
        <taxon>Rhizophoraceae</taxon>
        <taxon>Rhizophora</taxon>
    </lineage>
</organism>